<keyword evidence="1" id="KW-0472">Membrane</keyword>
<dbReference type="InterPro" id="IPR041667">
    <property type="entry name" value="Cupin_8"/>
</dbReference>
<name>A0A8W8K7H4_MAGGI</name>
<dbReference type="Proteomes" id="UP000005408">
    <property type="component" value="Unassembled WGS sequence"/>
</dbReference>
<evidence type="ECO:0000256" key="1">
    <source>
        <dbReference type="SAM" id="Phobius"/>
    </source>
</evidence>
<reference evidence="3" key="1">
    <citation type="submission" date="2022-08" db="UniProtKB">
        <authorList>
            <consortium name="EnsemblMetazoa"/>
        </authorList>
    </citation>
    <scope>IDENTIFICATION</scope>
    <source>
        <strain evidence="3">05x7-T-G4-1.051#20</strain>
    </source>
</reference>
<organism evidence="3 4">
    <name type="scientific">Magallana gigas</name>
    <name type="common">Pacific oyster</name>
    <name type="synonym">Crassostrea gigas</name>
    <dbReference type="NCBI Taxonomy" id="29159"/>
    <lineage>
        <taxon>Eukaryota</taxon>
        <taxon>Metazoa</taxon>
        <taxon>Spiralia</taxon>
        <taxon>Lophotrochozoa</taxon>
        <taxon>Mollusca</taxon>
        <taxon>Bivalvia</taxon>
        <taxon>Autobranchia</taxon>
        <taxon>Pteriomorphia</taxon>
        <taxon>Ostreida</taxon>
        <taxon>Ostreoidea</taxon>
        <taxon>Ostreidae</taxon>
        <taxon>Magallana</taxon>
    </lineage>
</organism>
<keyword evidence="1" id="KW-1133">Transmembrane helix</keyword>
<keyword evidence="1" id="KW-0812">Transmembrane</keyword>
<accession>A0A8W8K7H4</accession>
<keyword evidence="4" id="KW-1185">Reference proteome</keyword>
<protein>
    <recommendedName>
        <fullName evidence="2">JmjC domain-containing protein</fullName>
    </recommendedName>
</protein>
<dbReference type="EnsemblMetazoa" id="G22751.2">
    <property type="protein sequence ID" value="G22751.2:cds"/>
    <property type="gene ID" value="G22751"/>
</dbReference>
<dbReference type="PROSITE" id="PS51184">
    <property type="entry name" value="JMJC"/>
    <property type="match status" value="1"/>
</dbReference>
<dbReference type="InterPro" id="IPR003347">
    <property type="entry name" value="JmjC_dom"/>
</dbReference>
<dbReference type="GO" id="GO:0000987">
    <property type="term" value="F:cis-regulatory region sequence-specific DNA binding"/>
    <property type="evidence" value="ECO:0007669"/>
    <property type="project" value="TreeGrafter"/>
</dbReference>
<dbReference type="OMA" id="FPLECHK"/>
<feature type="domain" description="JmjC" evidence="2">
    <location>
        <begin position="181"/>
        <end position="355"/>
    </location>
</feature>
<dbReference type="SUPFAM" id="SSF51197">
    <property type="entry name" value="Clavaminate synthase-like"/>
    <property type="match status" value="1"/>
</dbReference>
<dbReference type="PANTHER" id="PTHR12480">
    <property type="entry name" value="ARGININE DEMETHYLASE AND LYSYL-HYDROXYLASE JMJD"/>
    <property type="match status" value="1"/>
</dbReference>
<dbReference type="GO" id="GO:0005634">
    <property type="term" value="C:nucleus"/>
    <property type="evidence" value="ECO:0007669"/>
    <property type="project" value="TreeGrafter"/>
</dbReference>
<evidence type="ECO:0000313" key="3">
    <source>
        <dbReference type="EnsemblMetazoa" id="G22751.2:cds"/>
    </source>
</evidence>
<feature type="transmembrane region" description="Helical" evidence="1">
    <location>
        <begin position="31"/>
        <end position="49"/>
    </location>
</feature>
<evidence type="ECO:0000313" key="4">
    <source>
        <dbReference type="Proteomes" id="UP000005408"/>
    </source>
</evidence>
<proteinExistence type="predicted"/>
<dbReference type="Pfam" id="PF13621">
    <property type="entry name" value="Cupin_8"/>
    <property type="match status" value="1"/>
</dbReference>
<evidence type="ECO:0000259" key="2">
    <source>
        <dbReference type="PROSITE" id="PS51184"/>
    </source>
</evidence>
<dbReference type="PANTHER" id="PTHR12480:SF21">
    <property type="entry name" value="JMJC DOMAIN-CONTAINING PROTEIN 8"/>
    <property type="match status" value="1"/>
</dbReference>
<dbReference type="EnsemblMetazoa" id="G22751.6">
    <property type="protein sequence ID" value="G22751.6:cds"/>
    <property type="gene ID" value="G22751"/>
</dbReference>
<dbReference type="AlphaFoldDB" id="A0A8W8K7H4"/>
<sequence length="407" mass="47065">MKKYYSRPPSVKAKKIADTYTSGELVTPCRLLLVLIISCLLIVGISVSVSQTKVPKTLTKSGETLVDVPYQFDFSAALRVREENLELYQRPQHLWTVEKRSGLTLEEFWDIYDGKWPVIITDVVRHWPAFNWTKEFFIQKYGKQRVTFKAIVDGIQHVTGYVQPLENFISTLHQSNINTWNYLEDEIFLLQRPELRKDIGDHIYASENFFSFFPFEIRPWDAAFLWGAKHSRSTLHMDPYNWTAISAVLSGVKKWKLFLPGQDHLLYVQKTSCGFPLECVKYNSPLDAFDPDLKHYPKFGRAQYLETELLPGEMLIIPAGWFHQAYNADETMAISSQLMNRNNYLIILEEIIKGGSVKRKKLPAHFNTLMPPDQVKLFLSCISKKILKKGKELTEVVLKMVSETQVS</sequence>
<dbReference type="OrthoDB" id="203487at2759"/>
<dbReference type="Gene3D" id="2.60.120.650">
    <property type="entry name" value="Cupin"/>
    <property type="match status" value="1"/>
</dbReference>
<dbReference type="InterPro" id="IPR050910">
    <property type="entry name" value="JMJD6_ArgDemeth/LysHydrox"/>
</dbReference>
<dbReference type="SMART" id="SM00558">
    <property type="entry name" value="JmjC"/>
    <property type="match status" value="1"/>
</dbReference>